<dbReference type="GO" id="GO:0008168">
    <property type="term" value="F:methyltransferase activity"/>
    <property type="evidence" value="ECO:0007669"/>
    <property type="project" value="UniProtKB-KW"/>
</dbReference>
<reference evidence="3" key="1">
    <citation type="submission" date="2016-07" db="EMBL/GenBank/DDBJ databases">
        <authorList>
            <person name="Florea S."/>
            <person name="Webb J.S."/>
            <person name="Jaromczyk J."/>
            <person name="Schardl C.L."/>
        </authorList>
    </citation>
    <scope>NUCLEOTIDE SEQUENCE [LARGE SCALE GENOMIC DNA]</scope>
</reference>
<dbReference type="GO" id="GO:0032259">
    <property type="term" value="P:methylation"/>
    <property type="evidence" value="ECO:0007669"/>
    <property type="project" value="UniProtKB-KW"/>
</dbReference>
<protein>
    <submittedName>
        <fullName evidence="2">DNA methylase</fullName>
    </submittedName>
</protein>
<evidence type="ECO:0000256" key="1">
    <source>
        <dbReference type="SAM" id="MobiDB-lite"/>
    </source>
</evidence>
<keyword evidence="2" id="KW-0808">Transferase</keyword>
<keyword evidence="2" id="KW-0489">Methyltransferase</keyword>
<feature type="region of interest" description="Disordered" evidence="1">
    <location>
        <begin position="19"/>
        <end position="77"/>
    </location>
</feature>
<dbReference type="EMBL" id="KX557234">
    <property type="protein sequence ID" value="AOQ27625.1"/>
    <property type="molecule type" value="Genomic_DNA"/>
</dbReference>
<name>A0A1C9LXJ9_9CAUD</name>
<dbReference type="Proteomes" id="UP000225083">
    <property type="component" value="Segment"/>
</dbReference>
<sequence>MPRQQTHPAFKCERWEEFSGTFPTSGMTRSGRLLPLEPSEPHTSENESSLLPTPVATDAKGTRNSTANRTPKEVPAHAGDTLTDAMWKLFPTPAARDGKGPNPNKREGGMDLPGAVALLPTPLTTDSQGGGHHGDGGMDLRTTATHLYGTSEWGKFEPAIRRWEGIVGREVPVPTEPNKNGNPRLNAAFSEWMMGWEEGWVTDLIETSGRRAPEGKISRTAAMKIIGNGVVVQQAAAAIRDLLA</sequence>
<organism evidence="2 3">
    <name type="scientific">Mycobacterium phage Florean</name>
    <dbReference type="NCBI Taxonomy" id="1897483"/>
    <lineage>
        <taxon>Viruses</taxon>
        <taxon>Duplodnaviria</taxon>
        <taxon>Heunggongvirae</taxon>
        <taxon>Uroviricota</taxon>
        <taxon>Caudoviricetes</taxon>
        <taxon>Backyardiganvirus</taxon>
        <taxon>Backyardiganvirus peaches</taxon>
    </lineage>
</organism>
<accession>A0A1C9LXJ9</accession>
<proteinExistence type="predicted"/>
<evidence type="ECO:0000313" key="2">
    <source>
        <dbReference type="EMBL" id="AOQ27625.1"/>
    </source>
</evidence>
<evidence type="ECO:0000313" key="3">
    <source>
        <dbReference type="Proteomes" id="UP000225083"/>
    </source>
</evidence>
<gene>
    <name evidence="2" type="ORF">SEA_FLOREAN_78</name>
</gene>